<evidence type="ECO:0000313" key="1">
    <source>
        <dbReference type="EMBL" id="SMO61848.1"/>
    </source>
</evidence>
<dbReference type="RefSeq" id="WP_142714270.1">
    <property type="nucleotide sequence ID" value="NZ_FXTH01000007.1"/>
</dbReference>
<gene>
    <name evidence="1" type="ORF">SAMN06265218_10711</name>
</gene>
<dbReference type="OrthoDB" id="9791971at2"/>
<name>A0A521CR16_9BACT</name>
<accession>A0A521CR16</accession>
<dbReference type="EMBL" id="FXTH01000007">
    <property type="protein sequence ID" value="SMO61848.1"/>
    <property type="molecule type" value="Genomic_DNA"/>
</dbReference>
<keyword evidence="2" id="KW-1185">Reference proteome</keyword>
<dbReference type="AlphaFoldDB" id="A0A521CR16"/>
<proteinExistence type="predicted"/>
<sequence>MVHEFTKENIDAIAEILQTQAKPLGNDVYRLEVVNEEEPRRLALEIHLGLDVNGERLNMVSVYAQNTFLQLHNCTAFIASDMLKQVTFFGRQDDRTSGLIIEQGAGCSLYANVSETILNSDFTQLPEDLMMCAIALSLTESIDPDSFSFDE</sequence>
<evidence type="ECO:0000313" key="2">
    <source>
        <dbReference type="Proteomes" id="UP000317593"/>
    </source>
</evidence>
<organism evidence="1 2">
    <name type="scientific">Fodinibius sediminis</name>
    <dbReference type="NCBI Taxonomy" id="1214077"/>
    <lineage>
        <taxon>Bacteria</taxon>
        <taxon>Pseudomonadati</taxon>
        <taxon>Balneolota</taxon>
        <taxon>Balneolia</taxon>
        <taxon>Balneolales</taxon>
        <taxon>Balneolaceae</taxon>
        <taxon>Fodinibius</taxon>
    </lineage>
</organism>
<protein>
    <submittedName>
        <fullName evidence="1">Uncharacterized protein</fullName>
    </submittedName>
</protein>
<reference evidence="1 2" key="1">
    <citation type="submission" date="2017-05" db="EMBL/GenBank/DDBJ databases">
        <authorList>
            <person name="Varghese N."/>
            <person name="Submissions S."/>
        </authorList>
    </citation>
    <scope>NUCLEOTIDE SEQUENCE [LARGE SCALE GENOMIC DNA]</scope>
    <source>
        <strain evidence="1 2">DSM 21194</strain>
    </source>
</reference>
<dbReference type="Proteomes" id="UP000317593">
    <property type="component" value="Unassembled WGS sequence"/>
</dbReference>